<protein>
    <submittedName>
        <fullName evidence="2">Uncharacterized protein</fullName>
    </submittedName>
</protein>
<comment type="caution">
    <text evidence="2">The sequence shown here is derived from an EMBL/GenBank/DDBJ whole genome shotgun (WGS) entry which is preliminary data.</text>
</comment>
<dbReference type="Proteomes" id="UP001054252">
    <property type="component" value="Unassembled WGS sequence"/>
</dbReference>
<sequence>MNGWLDEMRESEEQRITNDPAKDEKEGEEIEDAVWVEKTGECLAVHFKCPCSKGYQILLSRGKCYYKLM</sequence>
<gene>
    <name evidence="2" type="ORF">SLEP1_g56791</name>
</gene>
<accession>A0AAV5MJS5</accession>
<proteinExistence type="predicted"/>
<evidence type="ECO:0000313" key="3">
    <source>
        <dbReference type="Proteomes" id="UP001054252"/>
    </source>
</evidence>
<evidence type="ECO:0000313" key="2">
    <source>
        <dbReference type="EMBL" id="GKV50075.1"/>
    </source>
</evidence>
<reference evidence="2 3" key="1">
    <citation type="journal article" date="2021" name="Commun. Biol.">
        <title>The genome of Shorea leprosula (Dipterocarpaceae) highlights the ecological relevance of drought in aseasonal tropical rainforests.</title>
        <authorList>
            <person name="Ng K.K.S."/>
            <person name="Kobayashi M.J."/>
            <person name="Fawcett J.A."/>
            <person name="Hatakeyama M."/>
            <person name="Paape T."/>
            <person name="Ng C.H."/>
            <person name="Ang C.C."/>
            <person name="Tnah L.H."/>
            <person name="Lee C.T."/>
            <person name="Nishiyama T."/>
            <person name="Sese J."/>
            <person name="O'Brien M.J."/>
            <person name="Copetti D."/>
            <person name="Mohd Noor M.I."/>
            <person name="Ong R.C."/>
            <person name="Putra M."/>
            <person name="Sireger I.Z."/>
            <person name="Indrioko S."/>
            <person name="Kosugi Y."/>
            <person name="Izuno A."/>
            <person name="Isagi Y."/>
            <person name="Lee S.L."/>
            <person name="Shimizu K.K."/>
        </authorList>
    </citation>
    <scope>NUCLEOTIDE SEQUENCE [LARGE SCALE GENOMIC DNA]</scope>
    <source>
        <strain evidence="2">214</strain>
    </source>
</reference>
<feature type="compositionally biased region" description="Basic and acidic residues" evidence="1">
    <location>
        <begin position="1"/>
        <end position="25"/>
    </location>
</feature>
<dbReference type="AlphaFoldDB" id="A0AAV5MJS5"/>
<evidence type="ECO:0000256" key="1">
    <source>
        <dbReference type="SAM" id="MobiDB-lite"/>
    </source>
</evidence>
<keyword evidence="3" id="KW-1185">Reference proteome</keyword>
<name>A0AAV5MJS5_9ROSI</name>
<organism evidence="2 3">
    <name type="scientific">Rubroshorea leprosula</name>
    <dbReference type="NCBI Taxonomy" id="152421"/>
    <lineage>
        <taxon>Eukaryota</taxon>
        <taxon>Viridiplantae</taxon>
        <taxon>Streptophyta</taxon>
        <taxon>Embryophyta</taxon>
        <taxon>Tracheophyta</taxon>
        <taxon>Spermatophyta</taxon>
        <taxon>Magnoliopsida</taxon>
        <taxon>eudicotyledons</taxon>
        <taxon>Gunneridae</taxon>
        <taxon>Pentapetalae</taxon>
        <taxon>rosids</taxon>
        <taxon>malvids</taxon>
        <taxon>Malvales</taxon>
        <taxon>Dipterocarpaceae</taxon>
        <taxon>Rubroshorea</taxon>
    </lineage>
</organism>
<feature type="region of interest" description="Disordered" evidence="1">
    <location>
        <begin position="1"/>
        <end position="28"/>
    </location>
</feature>
<dbReference type="EMBL" id="BPVZ01000337">
    <property type="protein sequence ID" value="GKV50075.1"/>
    <property type="molecule type" value="Genomic_DNA"/>
</dbReference>